<dbReference type="PANTHER" id="PTHR21599:SF0">
    <property type="entry name" value="GLYCERATE KINASE"/>
    <property type="match status" value="1"/>
</dbReference>
<dbReference type="RefSeq" id="WP_146915396.1">
    <property type="nucleotide sequence ID" value="NZ_CP042430.1"/>
</dbReference>
<dbReference type="Pfam" id="PF02595">
    <property type="entry name" value="Gly_kinase"/>
    <property type="match status" value="2"/>
</dbReference>
<gene>
    <name evidence="5" type="ORF">FSW04_01165</name>
</gene>
<keyword evidence="2 4" id="KW-0808">Transferase</keyword>
<dbReference type="InterPro" id="IPR004381">
    <property type="entry name" value="Glycerate_kinase"/>
</dbReference>
<evidence type="ECO:0000256" key="4">
    <source>
        <dbReference type="PIRNR" id="PIRNR006078"/>
    </source>
</evidence>
<dbReference type="Gene3D" id="3.90.1510.10">
    <property type="entry name" value="Glycerate kinase, domain 2"/>
    <property type="match status" value="1"/>
</dbReference>
<evidence type="ECO:0000256" key="2">
    <source>
        <dbReference type="ARBA" id="ARBA00022679"/>
    </source>
</evidence>
<organism evidence="5 6">
    <name type="scientific">Baekduia soli</name>
    <dbReference type="NCBI Taxonomy" id="496014"/>
    <lineage>
        <taxon>Bacteria</taxon>
        <taxon>Bacillati</taxon>
        <taxon>Actinomycetota</taxon>
        <taxon>Thermoleophilia</taxon>
        <taxon>Solirubrobacterales</taxon>
        <taxon>Baekduiaceae</taxon>
        <taxon>Baekduia</taxon>
    </lineage>
</organism>
<dbReference type="Proteomes" id="UP000321805">
    <property type="component" value="Chromosome"/>
</dbReference>
<dbReference type="OrthoDB" id="9774290at2"/>
<dbReference type="SUPFAM" id="SSF110738">
    <property type="entry name" value="Glycerate kinase I"/>
    <property type="match status" value="1"/>
</dbReference>
<evidence type="ECO:0000313" key="5">
    <source>
        <dbReference type="EMBL" id="QEC46322.1"/>
    </source>
</evidence>
<proteinExistence type="inferred from homology"/>
<evidence type="ECO:0000256" key="3">
    <source>
        <dbReference type="ARBA" id="ARBA00022777"/>
    </source>
</evidence>
<dbReference type="EMBL" id="CP042430">
    <property type="protein sequence ID" value="QEC46322.1"/>
    <property type="molecule type" value="Genomic_DNA"/>
</dbReference>
<dbReference type="GO" id="GO:0031388">
    <property type="term" value="P:organic acid phosphorylation"/>
    <property type="evidence" value="ECO:0007669"/>
    <property type="project" value="UniProtKB-UniRule"/>
</dbReference>
<dbReference type="AlphaFoldDB" id="A0A5B8U027"/>
<dbReference type="GO" id="GO:0008887">
    <property type="term" value="F:glycerate kinase activity"/>
    <property type="evidence" value="ECO:0007669"/>
    <property type="project" value="UniProtKB-UniRule"/>
</dbReference>
<dbReference type="InterPro" id="IPR036129">
    <property type="entry name" value="Glycerate_kinase_sf"/>
</dbReference>
<accession>A0A5B8U027</accession>
<reference evidence="5 6" key="1">
    <citation type="journal article" date="2018" name="J. Microbiol.">
        <title>Baekduia soli gen. nov., sp. nov., a novel bacterium isolated from the soil of Baekdu Mountain and proposal of a novel family name, Baekduiaceae fam. nov.</title>
        <authorList>
            <person name="An D.S."/>
            <person name="Siddiqi M.Z."/>
            <person name="Kim K.H."/>
            <person name="Yu H.S."/>
            <person name="Im W.T."/>
        </authorList>
    </citation>
    <scope>NUCLEOTIDE SEQUENCE [LARGE SCALE GENOMIC DNA]</scope>
    <source>
        <strain evidence="5 6">BR7-21</strain>
    </source>
</reference>
<name>A0A5B8U027_9ACTN</name>
<evidence type="ECO:0000313" key="6">
    <source>
        <dbReference type="Proteomes" id="UP000321805"/>
    </source>
</evidence>
<dbReference type="PANTHER" id="PTHR21599">
    <property type="entry name" value="GLYCERATE KINASE"/>
    <property type="match status" value="1"/>
</dbReference>
<dbReference type="InterPro" id="IPR018193">
    <property type="entry name" value="Glyc_kinase_flavodox-like_fold"/>
</dbReference>
<protein>
    <submittedName>
        <fullName evidence="5">Glycerate kinase</fullName>
    </submittedName>
</protein>
<dbReference type="KEGG" id="bsol:FSW04_01165"/>
<dbReference type="InterPro" id="IPR018197">
    <property type="entry name" value="Glycerate_kinase_RE-like"/>
</dbReference>
<keyword evidence="3 4" id="KW-0418">Kinase</keyword>
<sequence length="331" mass="32900">MAYVQPPVLVCPDAFAGTLRAAEVAAAVARGLERAGLAPPDRCPVAGGGPGTLEILLAALGGETAGAPATDALGRPVRAGFALVEDGGTAIVEVAETAGPRRVAAGDHDPATATSRGTGELIAAAAAAGAQVVLVAAGGGSAADGGAGAIEAIAEAGGLQGTALVVLCDERRPFEHAARAAGADRAATTRLQRRLDRRAARWPKDPRGVPMTGAGGGLAGGLWAALGARLEPGTAFVVQALDVDRRIRAARAVVIGEGRLDRATLLGGPAGEIATRARQAGVPCHAIVGADAIEPFDARILDLQVILEAGTPAALQDAGERLGRMLEARVA</sequence>
<evidence type="ECO:0000256" key="1">
    <source>
        <dbReference type="ARBA" id="ARBA00006284"/>
    </source>
</evidence>
<comment type="similarity">
    <text evidence="1 4">Belongs to the glycerate kinase type-1 family.</text>
</comment>
<dbReference type="PIRSF" id="PIRSF006078">
    <property type="entry name" value="GlxK"/>
    <property type="match status" value="1"/>
</dbReference>
<keyword evidence="6" id="KW-1185">Reference proteome</keyword>
<dbReference type="Gene3D" id="3.40.50.10350">
    <property type="entry name" value="Glycerate kinase, domain 1"/>
    <property type="match status" value="1"/>
</dbReference>